<dbReference type="AlphaFoldDB" id="A0A1I4GWL7"/>
<evidence type="ECO:0000313" key="3">
    <source>
        <dbReference type="Proteomes" id="UP000199152"/>
    </source>
</evidence>
<gene>
    <name evidence="2" type="ORF">SAMN04488085_109201</name>
</gene>
<dbReference type="SUPFAM" id="SSF53213">
    <property type="entry name" value="LigB-like"/>
    <property type="match status" value="1"/>
</dbReference>
<name>A0A1I4GWL7_9ACTN</name>
<dbReference type="Gene3D" id="3.40.830.10">
    <property type="entry name" value="LigB-like"/>
    <property type="match status" value="1"/>
</dbReference>
<organism evidence="2 3">
    <name type="scientific">Geodermatophilus ruber</name>
    <dbReference type="NCBI Taxonomy" id="504800"/>
    <lineage>
        <taxon>Bacteria</taxon>
        <taxon>Bacillati</taxon>
        <taxon>Actinomycetota</taxon>
        <taxon>Actinomycetes</taxon>
        <taxon>Geodermatophilales</taxon>
        <taxon>Geodermatophilaceae</taxon>
        <taxon>Geodermatophilus</taxon>
    </lineage>
</organism>
<dbReference type="Pfam" id="PF02900">
    <property type="entry name" value="LigB"/>
    <property type="match status" value="1"/>
</dbReference>
<dbReference type="STRING" id="504800.SAMN04488085_109201"/>
<keyword evidence="3" id="KW-1185">Reference proteome</keyword>
<reference evidence="2 3" key="1">
    <citation type="submission" date="2016-10" db="EMBL/GenBank/DDBJ databases">
        <authorList>
            <person name="de Groot N.N."/>
        </authorList>
    </citation>
    <scope>NUCLEOTIDE SEQUENCE [LARGE SCALE GENOMIC DNA]</scope>
    <source>
        <strain evidence="2 3">DSM 45317</strain>
    </source>
</reference>
<dbReference type="RefSeq" id="WP_091326315.1">
    <property type="nucleotide sequence ID" value="NZ_FOSW01000009.1"/>
</dbReference>
<keyword evidence="2" id="KW-0560">Oxidoreductase</keyword>
<protein>
    <submittedName>
        <fullName evidence="2">3-O-methylgallate 3,4-dioxygenase</fullName>
    </submittedName>
</protein>
<dbReference type="OrthoDB" id="8673673at2"/>
<evidence type="ECO:0000313" key="2">
    <source>
        <dbReference type="EMBL" id="SFL33940.1"/>
    </source>
</evidence>
<feature type="domain" description="Extradiol ring-cleavage dioxygenase class III enzyme subunit B" evidence="1">
    <location>
        <begin position="73"/>
        <end position="305"/>
    </location>
</feature>
<dbReference type="GO" id="GO:0008198">
    <property type="term" value="F:ferrous iron binding"/>
    <property type="evidence" value="ECO:0007669"/>
    <property type="project" value="InterPro"/>
</dbReference>
<keyword evidence="2" id="KW-0223">Dioxygenase</keyword>
<dbReference type="InterPro" id="IPR004183">
    <property type="entry name" value="Xdiol_dOase_suB"/>
</dbReference>
<evidence type="ECO:0000259" key="1">
    <source>
        <dbReference type="Pfam" id="PF02900"/>
    </source>
</evidence>
<proteinExistence type="predicted"/>
<sequence>MATIVGAIGTSHSPMLLTNPRLWRERAAQDRSNKELHDTSGRHVTFDELSAAVGERYAAELTDEVWEQRYTACVQGMDRLAADLAELRPDVLVVIGDDQEEVFDATNQPSMAVFWGDSWETGTMEGAPPGEFFEAVKTGYAMDAVHKFDGHPELALDVIRHLVRSEFDVASVAATPPGHGFGHAYGFIIQRLLGERTDVPVVPVMLNTYYPPNQPSAKRCFDFGRALGAGIEASPVDARVVLVASGGLSHFVVDEELDRRVLDGIAARDAESLRTIPDALLNAGSSEIRNWVAVAGAMRDREVAWSEYAPCYRTAAGTGCGMGFLRWQ</sequence>
<accession>A0A1I4GWL7</accession>
<dbReference type="EMBL" id="FOSW01000009">
    <property type="protein sequence ID" value="SFL33940.1"/>
    <property type="molecule type" value="Genomic_DNA"/>
</dbReference>
<dbReference type="GO" id="GO:0016702">
    <property type="term" value="F:oxidoreductase activity, acting on single donors with incorporation of molecular oxygen, incorporation of two atoms of oxygen"/>
    <property type="evidence" value="ECO:0007669"/>
    <property type="project" value="UniProtKB-ARBA"/>
</dbReference>
<dbReference type="InParanoid" id="A0A1I4GWL7"/>
<dbReference type="Proteomes" id="UP000199152">
    <property type="component" value="Unassembled WGS sequence"/>
</dbReference>